<dbReference type="EMBL" id="KL596678">
    <property type="protein sequence ID" value="KER29485.1"/>
    <property type="molecule type" value="Genomic_DNA"/>
</dbReference>
<dbReference type="InterPro" id="IPR036388">
    <property type="entry name" value="WH-like_DNA-bd_sf"/>
</dbReference>
<keyword evidence="6" id="KW-0736">Signalosome</keyword>
<dbReference type="OrthoDB" id="295656at2759"/>
<dbReference type="GeneID" id="20327532"/>
<accession>A0A075A1P9</accession>
<evidence type="ECO:0000313" key="9">
    <source>
        <dbReference type="Proteomes" id="UP000054324"/>
    </source>
</evidence>
<dbReference type="InterPro" id="IPR036390">
    <property type="entry name" value="WH_DNA-bd_sf"/>
</dbReference>
<comment type="similarity">
    <text evidence="3">Belongs to the CSN4 family.</text>
</comment>
<dbReference type="GO" id="GO:0005829">
    <property type="term" value="C:cytosol"/>
    <property type="evidence" value="ECO:0007669"/>
    <property type="project" value="TreeGrafter"/>
</dbReference>
<evidence type="ECO:0000313" key="8">
    <source>
        <dbReference type="EMBL" id="KER29485.1"/>
    </source>
</evidence>
<dbReference type="PROSITE" id="PS50250">
    <property type="entry name" value="PCI"/>
    <property type="match status" value="1"/>
</dbReference>
<dbReference type="SMART" id="SM00088">
    <property type="entry name" value="PINT"/>
    <property type="match status" value="1"/>
</dbReference>
<dbReference type="KEGG" id="ovi:T265_13365"/>
<dbReference type="InterPro" id="IPR054559">
    <property type="entry name" value="PSMD12-CSN4-like_N"/>
</dbReference>
<keyword evidence="9" id="KW-1185">Reference proteome</keyword>
<dbReference type="CTD" id="20327532"/>
<evidence type="ECO:0000256" key="7">
    <source>
        <dbReference type="ARBA" id="ARBA00023242"/>
    </source>
</evidence>
<dbReference type="InterPro" id="IPR040134">
    <property type="entry name" value="PSMD12/CSN4"/>
</dbReference>
<name>A0A075A1P9_OPIVI</name>
<evidence type="ECO:0000256" key="3">
    <source>
        <dbReference type="ARBA" id="ARBA00010417"/>
    </source>
</evidence>
<evidence type="ECO:0000256" key="2">
    <source>
        <dbReference type="ARBA" id="ARBA00004496"/>
    </source>
</evidence>
<keyword evidence="7" id="KW-0539">Nucleus</keyword>
<dbReference type="SUPFAM" id="SSF46785">
    <property type="entry name" value="Winged helix' DNA-binding domain"/>
    <property type="match status" value="1"/>
</dbReference>
<evidence type="ECO:0000256" key="1">
    <source>
        <dbReference type="ARBA" id="ARBA00004123"/>
    </source>
</evidence>
<gene>
    <name evidence="8" type="ORF">T265_13365</name>
</gene>
<evidence type="ECO:0000256" key="6">
    <source>
        <dbReference type="ARBA" id="ARBA00022790"/>
    </source>
</evidence>
<proteinExistence type="inferred from homology"/>
<dbReference type="GO" id="GO:0008180">
    <property type="term" value="C:COP9 signalosome"/>
    <property type="evidence" value="ECO:0007669"/>
    <property type="project" value="UniProtKB-KW"/>
</dbReference>
<dbReference type="InterPro" id="IPR000717">
    <property type="entry name" value="PCI_dom"/>
</dbReference>
<dbReference type="Pfam" id="PF18420">
    <property type="entry name" value="CSN4_RPN5_eIF3a"/>
    <property type="match status" value="1"/>
</dbReference>
<organism evidence="8 9">
    <name type="scientific">Opisthorchis viverrini</name>
    <name type="common">Southeast Asian liver fluke</name>
    <dbReference type="NCBI Taxonomy" id="6198"/>
    <lineage>
        <taxon>Eukaryota</taxon>
        <taxon>Metazoa</taxon>
        <taxon>Spiralia</taxon>
        <taxon>Lophotrochozoa</taxon>
        <taxon>Platyhelminthes</taxon>
        <taxon>Trematoda</taxon>
        <taxon>Digenea</taxon>
        <taxon>Opisthorchiida</taxon>
        <taxon>Opisthorchiata</taxon>
        <taxon>Opisthorchiidae</taxon>
        <taxon>Opisthorchis</taxon>
    </lineage>
</organism>
<reference evidence="8 9" key="1">
    <citation type="submission" date="2013-11" db="EMBL/GenBank/DDBJ databases">
        <title>Opisthorchis viverrini - life in the bile duct.</title>
        <authorList>
            <person name="Young N.D."/>
            <person name="Nagarajan N."/>
            <person name="Lin S.J."/>
            <person name="Korhonen P.K."/>
            <person name="Jex A.R."/>
            <person name="Hall R.S."/>
            <person name="Safavi-Hemami H."/>
            <person name="Kaewkong W."/>
            <person name="Bertrand D."/>
            <person name="Gao S."/>
            <person name="Seet Q."/>
            <person name="Wongkham S."/>
            <person name="Teh B.T."/>
            <person name="Wongkham C."/>
            <person name="Intapan P.M."/>
            <person name="Maleewong W."/>
            <person name="Yang X."/>
            <person name="Hu M."/>
            <person name="Wang Z."/>
            <person name="Hofmann A."/>
            <person name="Sternberg P.W."/>
            <person name="Tan P."/>
            <person name="Wang J."/>
            <person name="Gasser R.B."/>
        </authorList>
    </citation>
    <scope>NUCLEOTIDE SEQUENCE [LARGE SCALE GENOMIC DNA]</scope>
</reference>
<dbReference type="Gene3D" id="1.10.10.10">
    <property type="entry name" value="Winged helix-like DNA-binding domain superfamily/Winged helix DNA-binding domain"/>
    <property type="match status" value="1"/>
</dbReference>
<dbReference type="InterPro" id="IPR041406">
    <property type="entry name" value="CSN4_HTH"/>
</dbReference>
<dbReference type="Proteomes" id="UP000054324">
    <property type="component" value="Unassembled WGS sequence"/>
</dbReference>
<dbReference type="AlphaFoldDB" id="A0A075A1P9"/>
<evidence type="ECO:0000256" key="4">
    <source>
        <dbReference type="ARBA" id="ARBA00014881"/>
    </source>
</evidence>
<dbReference type="RefSeq" id="XP_009166821.1">
    <property type="nucleotide sequence ID" value="XM_009168557.1"/>
</dbReference>
<keyword evidence="5" id="KW-0963">Cytoplasm</keyword>
<dbReference type="Pfam" id="PF22241">
    <property type="entry name" value="PSMD12-CSN4_N"/>
    <property type="match status" value="1"/>
</dbReference>
<sequence>MSRDITATLGEVISCKIPKEANDKFVNLLQIISQCTGDEFLQHINHIVVEISQESVTVISTKKFCDELINCVRDVADDQLAIAAFQTILNRMQSRNIAFESQIVELRNQLSRRLEATGCLGEAASVLAEIPLESGQRTYAVTFKMDIYLRIAEYYLKLQQISDAETYVNRASLLQPECEDQNLLLRYKTAYAHLLDHKHRFLEAGQRYAELSIRFPWMDEAERVSFLERALAAALLASAGHQRTRLLATLYKDERCQAFEAYPILEKMYMGRLIKRCSLRTLGPLFEKFYPHLLHPPPAASATVSAGSKPPNTTSHSIQELLERAVVEHNMLAASLIYNNISLANLGDLLEITATEAEAVASQMITEDRLMGQIDQIDGAIHFKVPTSGEDPVLASWSGQINSLCTSVNRIVEGIEAAHPDWVHEQLSARMAVDPIL</sequence>
<dbReference type="Pfam" id="PF01399">
    <property type="entry name" value="PCI"/>
    <property type="match status" value="1"/>
</dbReference>
<dbReference type="PANTHER" id="PTHR10855:SF2">
    <property type="entry name" value="COP9 SIGNALOSOME COMPLEX SUBUNIT 4"/>
    <property type="match status" value="1"/>
</dbReference>
<comment type="subcellular location">
    <subcellularLocation>
        <location evidence="2">Cytoplasm</location>
    </subcellularLocation>
    <subcellularLocation>
        <location evidence="1">Nucleus</location>
    </subcellularLocation>
</comment>
<dbReference type="STRING" id="6198.A0A075A1P9"/>
<protein>
    <recommendedName>
        <fullName evidence="4">COP9 signalosome complex subunit 4</fullName>
    </recommendedName>
</protein>
<dbReference type="PANTHER" id="PTHR10855">
    <property type="entry name" value="26S PROTEASOME NON-ATPASE REGULATORY SUBUNIT 12/COP9 SIGNALOSOME COMPLEX SUBUNIT 4"/>
    <property type="match status" value="1"/>
</dbReference>
<evidence type="ECO:0000256" key="5">
    <source>
        <dbReference type="ARBA" id="ARBA00022490"/>
    </source>
</evidence>